<dbReference type="Gene3D" id="3.30.420.40">
    <property type="match status" value="2"/>
</dbReference>
<name>A0A1C4XA56_9ACTN</name>
<dbReference type="PROSITE" id="PS00445">
    <property type="entry name" value="FGGY_KINASES_2"/>
    <property type="match status" value="1"/>
</dbReference>
<evidence type="ECO:0000256" key="3">
    <source>
        <dbReference type="ARBA" id="ARBA00022777"/>
    </source>
</evidence>
<keyword evidence="3 4" id="KW-0418">Kinase</keyword>
<dbReference type="InterPro" id="IPR018484">
    <property type="entry name" value="FGGY_N"/>
</dbReference>
<evidence type="ECO:0000313" key="7">
    <source>
        <dbReference type="EMBL" id="SCF05277.1"/>
    </source>
</evidence>
<sequence>MRNRLPAHRTPLDHVRMRPGRRVILGVDVGASAVRAAAFALDGTARHVARREYPLLQPVPGWQVQDPDVLVAATLEATSACVADTAGAEVVALAMSSAMYGLIGLGAAMTPVTPLLTRADSRSSEAACDLRISGQGRELHRLTGTPVHPMSPLCKLMWFARHEPYLCTATRWWIGLKDYLLYRLTGKLVTELSSASGTGMFDVHRRAWSRPVLDLVGVSESQLPPVLPTTASLRLSATAGRAVGLPSGTPVVVGAGDGPSRNLGAAAIDSNVGNLSLGATGALRTVVAAPLVDATETLVCDALTEDAWVVGGAVRNGGNVVRWAGRALAPDLDHAAPTLLDLAERIPPGSDGLVMLPYLLADPAGGSEPPGAYLGLRSEHSRGHLVRAAVEGVCLQFGVVLDRVAELTPISTVRLTGDAFRSPLWRAVMAAVLDRPVQVAGAGDDATLGAAALGLFAIGLAPDLKGAVTQLDPGRARAEPIAVDPALAAAYRGLRAKLPALVSAAGRVGEILDEVMAGRPVGLNAPAPP</sequence>
<evidence type="ECO:0000256" key="2">
    <source>
        <dbReference type="ARBA" id="ARBA00022679"/>
    </source>
</evidence>
<evidence type="ECO:0000256" key="4">
    <source>
        <dbReference type="RuleBase" id="RU003733"/>
    </source>
</evidence>
<dbReference type="InterPro" id="IPR018483">
    <property type="entry name" value="Carb_kinase_FGGY_CS"/>
</dbReference>
<dbReference type="InterPro" id="IPR018485">
    <property type="entry name" value="FGGY_C"/>
</dbReference>
<dbReference type="CDD" id="cd07770">
    <property type="entry name" value="ASKHA_NBD_FGGY_GntK"/>
    <property type="match status" value="1"/>
</dbReference>
<evidence type="ECO:0000259" key="5">
    <source>
        <dbReference type="Pfam" id="PF00370"/>
    </source>
</evidence>
<reference evidence="8" key="1">
    <citation type="submission" date="2016-06" db="EMBL/GenBank/DDBJ databases">
        <authorList>
            <person name="Varghese N."/>
            <person name="Submissions Spin"/>
        </authorList>
    </citation>
    <scope>NUCLEOTIDE SEQUENCE [LARGE SCALE GENOMIC DNA]</scope>
    <source>
        <strain evidence="8">DSM 44875</strain>
    </source>
</reference>
<dbReference type="Pfam" id="PF02782">
    <property type="entry name" value="FGGY_C"/>
    <property type="match status" value="1"/>
</dbReference>
<dbReference type="InterPro" id="IPR043129">
    <property type="entry name" value="ATPase_NBD"/>
</dbReference>
<dbReference type="AlphaFoldDB" id="A0A1C4XA56"/>
<keyword evidence="2 4" id="KW-0808">Transferase</keyword>
<evidence type="ECO:0000259" key="6">
    <source>
        <dbReference type="Pfam" id="PF02782"/>
    </source>
</evidence>
<dbReference type="GO" id="GO:0005975">
    <property type="term" value="P:carbohydrate metabolic process"/>
    <property type="evidence" value="ECO:0007669"/>
    <property type="project" value="InterPro"/>
</dbReference>
<organism evidence="7 8">
    <name type="scientific">Micromonospora coriariae</name>
    <dbReference type="NCBI Taxonomy" id="285665"/>
    <lineage>
        <taxon>Bacteria</taxon>
        <taxon>Bacillati</taxon>
        <taxon>Actinomycetota</taxon>
        <taxon>Actinomycetes</taxon>
        <taxon>Micromonosporales</taxon>
        <taxon>Micromonosporaceae</taxon>
        <taxon>Micromonospora</taxon>
    </lineage>
</organism>
<dbReference type="EMBL" id="LT607412">
    <property type="protein sequence ID" value="SCF05277.1"/>
    <property type="molecule type" value="Genomic_DNA"/>
</dbReference>
<protein>
    <submittedName>
        <fullName evidence="7">Gluconokinase</fullName>
    </submittedName>
</protein>
<dbReference type="PANTHER" id="PTHR43095:SF2">
    <property type="entry name" value="GLUCONOKINASE"/>
    <property type="match status" value="1"/>
</dbReference>
<dbReference type="Pfam" id="PF00370">
    <property type="entry name" value="FGGY_N"/>
    <property type="match status" value="1"/>
</dbReference>
<dbReference type="SUPFAM" id="SSF53067">
    <property type="entry name" value="Actin-like ATPase domain"/>
    <property type="match status" value="2"/>
</dbReference>
<dbReference type="PROSITE" id="PS00933">
    <property type="entry name" value="FGGY_KINASES_1"/>
    <property type="match status" value="1"/>
</dbReference>
<proteinExistence type="inferred from homology"/>
<dbReference type="PANTHER" id="PTHR43095">
    <property type="entry name" value="SUGAR KINASE"/>
    <property type="match status" value="1"/>
</dbReference>
<evidence type="ECO:0000256" key="1">
    <source>
        <dbReference type="ARBA" id="ARBA00009156"/>
    </source>
</evidence>
<dbReference type="GO" id="GO:0016773">
    <property type="term" value="F:phosphotransferase activity, alcohol group as acceptor"/>
    <property type="evidence" value="ECO:0007669"/>
    <property type="project" value="InterPro"/>
</dbReference>
<gene>
    <name evidence="7" type="ORF">GA0070607_4918</name>
</gene>
<dbReference type="GO" id="GO:0016301">
    <property type="term" value="F:kinase activity"/>
    <property type="evidence" value="ECO:0007669"/>
    <property type="project" value="UniProtKB-KW"/>
</dbReference>
<dbReference type="PIRSF" id="PIRSF000538">
    <property type="entry name" value="GlpK"/>
    <property type="match status" value="1"/>
</dbReference>
<evidence type="ECO:0000313" key="8">
    <source>
        <dbReference type="Proteomes" id="UP000198243"/>
    </source>
</evidence>
<keyword evidence="8" id="KW-1185">Reference proteome</keyword>
<comment type="similarity">
    <text evidence="1 4">Belongs to the FGGY kinase family.</text>
</comment>
<accession>A0A1C4XA56</accession>
<feature type="domain" description="Carbohydrate kinase FGGY C-terminal" evidence="6">
    <location>
        <begin position="285"/>
        <end position="457"/>
    </location>
</feature>
<dbReference type="InterPro" id="IPR000577">
    <property type="entry name" value="Carb_kinase_FGGY"/>
</dbReference>
<dbReference type="InterPro" id="IPR050406">
    <property type="entry name" value="FGGY_Carb_Kinase"/>
</dbReference>
<dbReference type="Proteomes" id="UP000198243">
    <property type="component" value="Chromosome I"/>
</dbReference>
<feature type="domain" description="Carbohydrate kinase FGGY N-terminal" evidence="5">
    <location>
        <begin position="23"/>
        <end position="264"/>
    </location>
</feature>